<dbReference type="AlphaFoldDB" id="A0A9P5Z270"/>
<evidence type="ECO:0000313" key="1">
    <source>
        <dbReference type="EMBL" id="KAF9479486.1"/>
    </source>
</evidence>
<organism evidence="1 2">
    <name type="scientific">Pholiota conissans</name>
    <dbReference type="NCBI Taxonomy" id="109636"/>
    <lineage>
        <taxon>Eukaryota</taxon>
        <taxon>Fungi</taxon>
        <taxon>Dikarya</taxon>
        <taxon>Basidiomycota</taxon>
        <taxon>Agaricomycotina</taxon>
        <taxon>Agaricomycetes</taxon>
        <taxon>Agaricomycetidae</taxon>
        <taxon>Agaricales</taxon>
        <taxon>Agaricineae</taxon>
        <taxon>Strophariaceae</taxon>
        <taxon>Pholiota</taxon>
    </lineage>
</organism>
<proteinExistence type="predicted"/>
<comment type="caution">
    <text evidence="1">The sequence shown here is derived from an EMBL/GenBank/DDBJ whole genome shotgun (WGS) entry which is preliminary data.</text>
</comment>
<gene>
    <name evidence="1" type="ORF">BDN70DRAFT_894929</name>
</gene>
<protein>
    <submittedName>
        <fullName evidence="1">Uncharacterized protein</fullName>
    </submittedName>
</protein>
<accession>A0A9P5Z270</accession>
<dbReference type="Proteomes" id="UP000807469">
    <property type="component" value="Unassembled WGS sequence"/>
</dbReference>
<evidence type="ECO:0000313" key="2">
    <source>
        <dbReference type="Proteomes" id="UP000807469"/>
    </source>
</evidence>
<sequence length="199" mass="22041">MSLEISMKLGRNRAGTTRMGTSGAWSTTSLTRTELYKHSCEAKIPSALQQNNANFGLVVYPQSPPNGVGCLLRSLYLGHYACFVEGRHLVVAFDSHVLNRRGISEFLIVSILALLLNILPSFRSHRLPSFVSLESRGHSLPLRPLFIQLHDNVKWFERSPIVQIMLQSWTKDTTCGLGVNVLFLTTGAKQGGITCILDT</sequence>
<reference evidence="1" key="1">
    <citation type="submission" date="2020-11" db="EMBL/GenBank/DDBJ databases">
        <authorList>
            <consortium name="DOE Joint Genome Institute"/>
            <person name="Ahrendt S."/>
            <person name="Riley R."/>
            <person name="Andreopoulos W."/>
            <person name="Labutti K."/>
            <person name="Pangilinan J."/>
            <person name="Ruiz-Duenas F.J."/>
            <person name="Barrasa J.M."/>
            <person name="Sanchez-Garcia M."/>
            <person name="Camarero S."/>
            <person name="Miyauchi S."/>
            <person name="Serrano A."/>
            <person name="Linde D."/>
            <person name="Babiker R."/>
            <person name="Drula E."/>
            <person name="Ayuso-Fernandez I."/>
            <person name="Pacheco R."/>
            <person name="Padilla G."/>
            <person name="Ferreira P."/>
            <person name="Barriuso J."/>
            <person name="Kellner H."/>
            <person name="Castanera R."/>
            <person name="Alfaro M."/>
            <person name="Ramirez L."/>
            <person name="Pisabarro A.G."/>
            <person name="Kuo A."/>
            <person name="Tritt A."/>
            <person name="Lipzen A."/>
            <person name="He G."/>
            <person name="Yan M."/>
            <person name="Ng V."/>
            <person name="Cullen D."/>
            <person name="Martin F."/>
            <person name="Rosso M.-N."/>
            <person name="Henrissat B."/>
            <person name="Hibbett D."/>
            <person name="Martinez A.T."/>
            <person name="Grigoriev I.V."/>
        </authorList>
    </citation>
    <scope>NUCLEOTIDE SEQUENCE</scope>
    <source>
        <strain evidence="1">CIRM-BRFM 674</strain>
    </source>
</reference>
<name>A0A9P5Z270_9AGAR</name>
<keyword evidence="2" id="KW-1185">Reference proteome</keyword>
<dbReference type="EMBL" id="MU155212">
    <property type="protein sequence ID" value="KAF9479486.1"/>
    <property type="molecule type" value="Genomic_DNA"/>
</dbReference>